<dbReference type="RefSeq" id="WP_059222101.1">
    <property type="nucleotide sequence ID" value="NZ_BBWC01000020.1"/>
</dbReference>
<dbReference type="InterPro" id="IPR029044">
    <property type="entry name" value="Nucleotide-diphossugar_trans"/>
</dbReference>
<evidence type="ECO:0000259" key="5">
    <source>
        <dbReference type="Pfam" id="PF00535"/>
    </source>
</evidence>
<feature type="domain" description="Glycosyltransferase 2-like" evidence="5">
    <location>
        <begin position="11"/>
        <end position="171"/>
    </location>
</feature>
<dbReference type="PANTHER" id="PTHR43685:SF5">
    <property type="entry name" value="GLYCOSYLTRANSFERASE EPSE-RELATED"/>
    <property type="match status" value="1"/>
</dbReference>
<name>A0A5A4U6B8_ESCAL</name>
<keyword evidence="4" id="KW-0812">Transmembrane</keyword>
<dbReference type="Pfam" id="PF00535">
    <property type="entry name" value="Glycos_transf_2"/>
    <property type="match status" value="1"/>
</dbReference>
<evidence type="ECO:0000313" key="6">
    <source>
        <dbReference type="EMBL" id="BBM62666.1"/>
    </source>
</evidence>
<evidence type="ECO:0000256" key="1">
    <source>
        <dbReference type="ARBA" id="ARBA00006739"/>
    </source>
</evidence>
<keyword evidence="2" id="KW-0328">Glycosyltransferase</keyword>
<dbReference type="PANTHER" id="PTHR43685">
    <property type="entry name" value="GLYCOSYLTRANSFERASE"/>
    <property type="match status" value="1"/>
</dbReference>
<dbReference type="Gene3D" id="3.90.550.10">
    <property type="entry name" value="Spore Coat Polysaccharide Biosynthesis Protein SpsA, Chain A"/>
    <property type="match status" value="1"/>
</dbReference>
<dbReference type="InterPro" id="IPR050834">
    <property type="entry name" value="Glycosyltransf_2"/>
</dbReference>
<comment type="similarity">
    <text evidence="1">Belongs to the glycosyltransferase 2 family.</text>
</comment>
<dbReference type="SUPFAM" id="SSF53448">
    <property type="entry name" value="Nucleotide-diphospho-sugar transferases"/>
    <property type="match status" value="1"/>
</dbReference>
<accession>A0A5A4U6B8</accession>
<dbReference type="AlphaFoldDB" id="A0A5A4U6B8"/>
<evidence type="ECO:0000256" key="4">
    <source>
        <dbReference type="SAM" id="Phobius"/>
    </source>
</evidence>
<evidence type="ECO:0000256" key="3">
    <source>
        <dbReference type="ARBA" id="ARBA00022679"/>
    </source>
</evidence>
<keyword evidence="4" id="KW-1133">Transmembrane helix</keyword>
<keyword evidence="4" id="KW-0472">Membrane</keyword>
<dbReference type="EMBL" id="LC494329">
    <property type="protein sequence ID" value="BBM62666.1"/>
    <property type="molecule type" value="Genomic_DNA"/>
</dbReference>
<protein>
    <submittedName>
        <fullName evidence="6">Predicted glycosyltransferase, group 2 family</fullName>
    </submittedName>
</protein>
<keyword evidence="3 6" id="KW-0808">Transferase</keyword>
<reference evidence="6" key="1">
    <citation type="submission" date="2019-07" db="EMBL/GenBank/DDBJ databases">
        <title>Overview of O-antigen diversity of Escherichia albertii, an emerging enteropathogen; genetic structure, serology, and development of O-genotyping method.</title>
        <authorList>
            <person name="Ooka T."/>
            <person name="Seto K."/>
            <person name="Ogura Y."/>
            <person name="Iguchi A."/>
            <person name="Imura N."/>
            <person name="Honda M."/>
            <person name="Etoh Y."/>
            <person name="Ikeda T."/>
            <person name="Sugitani W."/>
            <person name="Konno T."/>
            <person name="Kawano K."/>
            <person name="Kudo Y."/>
            <person name="Murakami K."/>
            <person name="Hayashi T."/>
            <person name="Nishi J."/>
        </authorList>
    </citation>
    <scope>NUCLEOTIDE SEQUENCE</scope>
    <source>
        <strain evidence="6">K7756</strain>
    </source>
</reference>
<dbReference type="InterPro" id="IPR001173">
    <property type="entry name" value="Glyco_trans_2-like"/>
</dbReference>
<evidence type="ECO:0000256" key="2">
    <source>
        <dbReference type="ARBA" id="ARBA00022676"/>
    </source>
</evidence>
<dbReference type="GO" id="GO:0016757">
    <property type="term" value="F:glycosyltransferase activity"/>
    <property type="evidence" value="ECO:0007669"/>
    <property type="project" value="UniProtKB-KW"/>
</dbReference>
<feature type="transmembrane region" description="Helical" evidence="4">
    <location>
        <begin position="251"/>
        <end position="272"/>
    </location>
</feature>
<organism evidence="6">
    <name type="scientific">Escherichia albertii</name>
    <dbReference type="NCBI Taxonomy" id="208962"/>
    <lineage>
        <taxon>Bacteria</taxon>
        <taxon>Pseudomonadati</taxon>
        <taxon>Pseudomonadota</taxon>
        <taxon>Gammaproteobacteria</taxon>
        <taxon>Enterobacterales</taxon>
        <taxon>Enterobacteriaceae</taxon>
        <taxon>Escherichia</taxon>
    </lineage>
</organism>
<sequence>MPKQHHPAVAVIMSVYKSDMLDNFRDAIESILKQDYPNITVFLFCDGPLQSEVNNYIKDLSVRYNINVTYSKKNVGLASGLNSLIDAVLSNAEYEFIARMDSDDISRISRLSKQIEFMITHEDVDVSGTSCREFGADFCLEEKHLPVKHSDLLNFSIARCPFIHPTVMFRRRVFETGIRYPVSTQLTEDMALWFNLLSQGFKFSNLNEILLDYRVNSAMLKRRNGFRKALSEITIRMKYMVRLRRVNITNIMLISARLFFHLMPPTLMSLAYKKFRNIKR</sequence>
<proteinExistence type="inferred from homology"/>